<keyword evidence="2" id="KW-0812">Transmembrane</keyword>
<gene>
    <name evidence="3" type="ORF">SAMN04488539_0624</name>
</gene>
<evidence type="ECO:0000313" key="4">
    <source>
        <dbReference type="Proteomes" id="UP000182237"/>
    </source>
</evidence>
<dbReference type="EMBL" id="LT629765">
    <property type="protein sequence ID" value="SDR91058.1"/>
    <property type="molecule type" value="Genomic_DNA"/>
</dbReference>
<accession>A0A1H1MWR8</accession>
<proteinExistence type="predicted"/>
<feature type="compositionally biased region" description="Basic residues" evidence="1">
    <location>
        <begin position="601"/>
        <end position="611"/>
    </location>
</feature>
<evidence type="ECO:0000256" key="2">
    <source>
        <dbReference type="SAM" id="Phobius"/>
    </source>
</evidence>
<organism evidence="3 4">
    <name type="scientific">Corynebacterium timonense</name>
    <dbReference type="NCBI Taxonomy" id="441500"/>
    <lineage>
        <taxon>Bacteria</taxon>
        <taxon>Bacillati</taxon>
        <taxon>Actinomycetota</taxon>
        <taxon>Actinomycetes</taxon>
        <taxon>Mycobacteriales</taxon>
        <taxon>Corynebacteriaceae</taxon>
        <taxon>Corynebacterium</taxon>
    </lineage>
</organism>
<dbReference type="SUPFAM" id="SSF53474">
    <property type="entry name" value="alpha/beta-Hydrolases"/>
    <property type="match status" value="1"/>
</dbReference>
<dbReference type="InterPro" id="IPR029058">
    <property type="entry name" value="AB_hydrolase_fold"/>
</dbReference>
<protein>
    <recommendedName>
        <fullName evidence="5">Alpha/beta hydrolase family protein</fullName>
    </recommendedName>
</protein>
<dbReference type="Gene3D" id="3.40.50.1820">
    <property type="entry name" value="alpha/beta hydrolase"/>
    <property type="match status" value="1"/>
</dbReference>
<evidence type="ECO:0000256" key="1">
    <source>
        <dbReference type="SAM" id="MobiDB-lite"/>
    </source>
</evidence>
<feature type="region of interest" description="Disordered" evidence="1">
    <location>
        <begin position="591"/>
        <end position="611"/>
    </location>
</feature>
<name>A0A1H1MWR8_9CORY</name>
<sequence length="611" mass="65376">MAEKPHLIFLHGVGKGDPDEKWRQGLLQGLEVAGYPGLEGVRVIAPRYALELKGAGPNQKLPPVTIRTPKSERPRLRREFEARTSAMEARLARHRGGPGLAAAEMVVDFAAASPFFRQAKNYVTDRDVRAQVLSRILEQMPHSGRAVLVAHSLGTVIAADLIRRLPLGLEVVGVVTAGSPLASGSFKTDFLREDLIDPPQNAGWWVNLWSNRDPVTALRGVSSVFPWLLDLHVANPINPAAAHAASAYLSSEIAGAAIGYGLFGSRTKDIVLAQRDVVVPLDEAEEIALQGLRYAHLIKNNLAGDVSERFRAALRHVQGDIVEDFKQRARMQPRPLHPLIAALDFDAADPEAQVPQPDHAHHVSKEAVLARLVALAQRSPIEPFEIEVDRDIRQAALKELTAEMGLGSFLGEQVFDALKTAERALPGRARTNWIKWSVLGAGFTVFAIGTAGLALAPAAGVAGAAAVTSALASFGPGGMIGGLVSAGSLVSAGVGGIAVGVMSPANTSGSVETLIASQLTLLILRQRNGLDVGGDIWAMWKDSEMALVREINRVSEISDEKAASVVELQKKLEAVQAAMTYALGHGLAPTNPIDEAEASQRPKRRLKVLER</sequence>
<evidence type="ECO:0000313" key="3">
    <source>
        <dbReference type="EMBL" id="SDR91058.1"/>
    </source>
</evidence>
<keyword evidence="2" id="KW-0472">Membrane</keyword>
<feature type="transmembrane region" description="Helical" evidence="2">
    <location>
        <begin position="479"/>
        <end position="501"/>
    </location>
</feature>
<feature type="transmembrane region" description="Helical" evidence="2">
    <location>
        <begin position="438"/>
        <end position="467"/>
    </location>
</feature>
<reference evidence="3 4" key="1">
    <citation type="submission" date="2016-10" db="EMBL/GenBank/DDBJ databases">
        <authorList>
            <person name="de Groot N.N."/>
        </authorList>
    </citation>
    <scope>NUCLEOTIDE SEQUENCE [LARGE SCALE GENOMIC DNA]</scope>
    <source>
        <strain evidence="3 4">DSM 45434</strain>
    </source>
</reference>
<evidence type="ECO:0008006" key="5">
    <source>
        <dbReference type="Google" id="ProtNLM"/>
    </source>
</evidence>
<dbReference type="RefSeq" id="WP_019193022.1">
    <property type="nucleotide sequence ID" value="NZ_LT629765.1"/>
</dbReference>
<keyword evidence="4" id="KW-1185">Reference proteome</keyword>
<dbReference type="AlphaFoldDB" id="A0A1H1MWR8"/>
<dbReference type="eggNOG" id="COG2267">
    <property type="taxonomic scope" value="Bacteria"/>
</dbReference>
<keyword evidence="2" id="KW-1133">Transmembrane helix</keyword>
<dbReference type="STRING" id="1203190.GCA_000312345_00152"/>
<dbReference type="Proteomes" id="UP000182237">
    <property type="component" value="Chromosome I"/>
</dbReference>
<dbReference type="OrthoDB" id="3483116at2"/>